<dbReference type="Pfam" id="PF13517">
    <property type="entry name" value="FG-GAP_3"/>
    <property type="match status" value="12"/>
</dbReference>
<feature type="transmembrane region" description="Helical" evidence="4">
    <location>
        <begin position="36"/>
        <end position="58"/>
    </location>
</feature>
<keyword evidence="2" id="KW-0677">Repeat</keyword>
<evidence type="ECO:0000256" key="2">
    <source>
        <dbReference type="ARBA" id="ARBA00022737"/>
    </source>
</evidence>
<reference evidence="5" key="1">
    <citation type="submission" date="2021-02" db="EMBL/GenBank/DDBJ databases">
        <authorList>
            <person name="Nowell W R."/>
        </authorList>
    </citation>
    <scope>NUCLEOTIDE SEQUENCE</scope>
</reference>
<comment type="caution">
    <text evidence="5">The sequence shown here is derived from an EMBL/GenBank/DDBJ whole genome shotgun (WGS) entry which is preliminary data.</text>
</comment>
<keyword evidence="3" id="KW-0325">Glycoprotein</keyword>
<keyword evidence="4" id="KW-0472">Membrane</keyword>
<evidence type="ECO:0000313" key="7">
    <source>
        <dbReference type="Proteomes" id="UP000663887"/>
    </source>
</evidence>
<dbReference type="EMBL" id="CAJNRG010017102">
    <property type="protein sequence ID" value="CAF2216805.1"/>
    <property type="molecule type" value="Genomic_DNA"/>
</dbReference>
<evidence type="ECO:0000256" key="1">
    <source>
        <dbReference type="ARBA" id="ARBA00022729"/>
    </source>
</evidence>
<keyword evidence="4" id="KW-0812">Transmembrane</keyword>
<evidence type="ECO:0000256" key="4">
    <source>
        <dbReference type="SAM" id="Phobius"/>
    </source>
</evidence>
<dbReference type="PANTHER" id="PTHR46580:SF4">
    <property type="entry name" value="ATP_GTP-BINDING PROTEIN"/>
    <property type="match status" value="1"/>
</dbReference>
<dbReference type="Proteomes" id="UP000663887">
    <property type="component" value="Unassembled WGS sequence"/>
</dbReference>
<dbReference type="InterPro" id="IPR013517">
    <property type="entry name" value="FG-GAP"/>
</dbReference>
<sequence length="1496" mass="158606">MTSLNSDRVSSVNGNAITPCTTLTTRTRFLSSKPRSVIAVVAFSIFTSLMMTIGILTVCFTSPKQANKPCQYTFKQTVRDSVAYSSQPNYVAISDFNSDTVLDIVVANTGTDNVCIFLGYGDGTFGSPTTYSTGSGSRPNSVATGYFNNDSWMDIVVANYGTNNVGLFFGYGNGTFASQIVFSVGSSRPLSVALGDLNNDNWLDIVVANYGTNNIHVIFGFGNGSFEIRKTYSTGYDSHPYSVTVSDFNNDNHLDIIVANYGTNYVGVIIGHDNEAFTVLTIYPTGFGSNPTSVTVGDFDHNGWPDIVVTNAGTNNVGIFLGYGNGTFANQKTYSTGNGSHPQQAVVGDFNNDGHLDIAVVNSDNSNVGVRFGYGNGTFSSQKIYSTGSESGPNSIAVGDFNNDNHLDIAVTNNDSNNIGVLIGYPAKPMAMQTVFSGDSQSGPVSVAVGDFNNDKQADIAIANFHSASVVVLLGYGNGNFRTQILLLVDPNSSPNSVGIGDFNNDNWTDIAVANEGTNDIGVFLGYGNGTFAPPMTYSSGLLWLPSIAFGDFNKDGYLDIVVTNYFDDTISVLLGYGNGSFPHRKTYLTGSNPISVTVSDFNNDSCLDIAVANSVANNVNVFLTYGNGTFAGRQTYSTGFQSHPNSITVGDFNNDERVDIAVTNPNTNNVGILFGHGDGTFLKITTYPIQNSSTPFSIAVGDFNNDNCLDVTIANRFRNNVGVFFGYCNGTFGEIVIYSTADGSGPTSVAVGQFNNDNWLDIAVANNGINTVGVLFGLDYTDFASQTTYTTGSASHPCSVAVGDFNNDTRLDIAVANYGNNNVGALLGYGNGMFATEMTYSTGSDSPPEYVTVGYLNKDNYLDIAVANYMNDSVSLLLGYGDGTFGSILRYSTGNESHPRSIAVGDFNHDNRSDIVVANEGDNSIGIFFGFDYTTFQSQKTYSTDIPSSSIPIAVGDFNNDNKKDIVIADLNTNSVAVLLGDNNGTFKSVSIYSMEDTSYPISIAVGYFNGDDKLDVAVALFISGNVGVLFGCGNGTLENFTLYDTGNDLGPGPTAVIVGDFNKDNLTDIAISNLGTDTVGIFLGYSNGTFADQKTYSTGQNSSPSSLTIGDFNNDSCVDIAVANSDTNNMGIFLGHCDGILSNQTTYSIGDNSYPRSIATGDFNNDNVLDVTVANSDSDNIGIFLGYGDGTFAIIRKYFTGSGSAPYSIAVGDFNNDNQADIVVANSGTNTVGVIFGYSEGRFSIPITYYSGDGSDPEAVIIADFNNDQRLDIGVANTHTNNVGIFLSYGSVPFLSQTVFPTGLDSRPSSVTVGDFNNDNQPDIAMTNSGNNNVGVFLGYGNGTFANLSTYFTGNDSRPLTIVIGDVNNDDRLDIIVVNSGTNTVGVLLGYGNGSLRMITTYSTGIASIPLSIAIADFNNDSWLDIAVANSGTSNIGVLLGYGNGTFAKLISYSLGYGFHPYSIAIGDFNKDNKEDVVVANYDTDNVEILLNVC</sequence>
<dbReference type="Proteomes" id="UP000663842">
    <property type="component" value="Unassembled WGS sequence"/>
</dbReference>
<dbReference type="SMART" id="SM00191">
    <property type="entry name" value="Int_alpha"/>
    <property type="match status" value="8"/>
</dbReference>
<dbReference type="EMBL" id="CAJOBF010005243">
    <property type="protein sequence ID" value="CAF4168570.1"/>
    <property type="molecule type" value="Genomic_DNA"/>
</dbReference>
<gene>
    <name evidence="6" type="ORF">UXM345_LOCUS26135</name>
    <name evidence="5" type="ORF">XDN619_LOCUS33584</name>
</gene>
<organism evidence="5 7">
    <name type="scientific">Rotaria magnacalcarata</name>
    <dbReference type="NCBI Taxonomy" id="392030"/>
    <lineage>
        <taxon>Eukaryota</taxon>
        <taxon>Metazoa</taxon>
        <taxon>Spiralia</taxon>
        <taxon>Gnathifera</taxon>
        <taxon>Rotifera</taxon>
        <taxon>Eurotatoria</taxon>
        <taxon>Bdelloidea</taxon>
        <taxon>Philodinida</taxon>
        <taxon>Philodinidae</taxon>
        <taxon>Rotaria</taxon>
    </lineage>
</organism>
<proteinExistence type="predicted"/>
<evidence type="ECO:0000313" key="5">
    <source>
        <dbReference type="EMBL" id="CAF2216805.1"/>
    </source>
</evidence>
<keyword evidence="4" id="KW-1133">Transmembrane helix</keyword>
<name>A0A816ZNH8_9BILA</name>
<evidence type="ECO:0000313" key="6">
    <source>
        <dbReference type="EMBL" id="CAF4168570.1"/>
    </source>
</evidence>
<accession>A0A816ZNH8</accession>
<dbReference type="InterPro" id="IPR013519">
    <property type="entry name" value="Int_alpha_beta-p"/>
</dbReference>
<dbReference type="InterPro" id="IPR028994">
    <property type="entry name" value="Integrin_alpha_N"/>
</dbReference>
<dbReference type="SUPFAM" id="SSF69318">
    <property type="entry name" value="Integrin alpha N-terminal domain"/>
    <property type="match status" value="4"/>
</dbReference>
<protein>
    <submittedName>
        <fullName evidence="5">Uncharacterized protein</fullName>
    </submittedName>
</protein>
<dbReference type="Gene3D" id="2.130.10.130">
    <property type="entry name" value="Integrin alpha, N-terminal"/>
    <property type="match status" value="3"/>
</dbReference>
<keyword evidence="1" id="KW-0732">Signal</keyword>
<dbReference type="Gene3D" id="2.30.30.100">
    <property type="match status" value="11"/>
</dbReference>
<dbReference type="PANTHER" id="PTHR46580">
    <property type="entry name" value="SENSOR KINASE-RELATED"/>
    <property type="match status" value="1"/>
</dbReference>
<evidence type="ECO:0000256" key="3">
    <source>
        <dbReference type="ARBA" id="ARBA00023180"/>
    </source>
</evidence>